<reference evidence="1 2" key="1">
    <citation type="submission" date="2016-10" db="EMBL/GenBank/DDBJ databases">
        <authorList>
            <person name="de Groot N.N."/>
        </authorList>
    </citation>
    <scope>NUCLEOTIDE SEQUENCE [LARGE SCALE GENOMIC DNA]</scope>
    <source>
        <strain evidence="1 2">CPCC 202699</strain>
    </source>
</reference>
<dbReference type="EMBL" id="FNON01000003">
    <property type="protein sequence ID" value="SDX78981.1"/>
    <property type="molecule type" value="Genomic_DNA"/>
</dbReference>
<proteinExistence type="predicted"/>
<evidence type="ECO:0000313" key="1">
    <source>
        <dbReference type="EMBL" id="SDX78981.1"/>
    </source>
</evidence>
<evidence type="ECO:0008006" key="3">
    <source>
        <dbReference type="Google" id="ProtNLM"/>
    </source>
</evidence>
<dbReference type="STRING" id="589385.SAMN05421504_103854"/>
<dbReference type="Proteomes" id="UP000199515">
    <property type="component" value="Unassembled WGS sequence"/>
</dbReference>
<name>A0A1H3EJW3_9PSEU</name>
<keyword evidence="2" id="KW-1185">Reference proteome</keyword>
<evidence type="ECO:0000313" key="2">
    <source>
        <dbReference type="Proteomes" id="UP000199515"/>
    </source>
</evidence>
<protein>
    <recommendedName>
        <fullName evidence="3">Transcriptional regulator, AbiEi antitoxin, Type IV TA system</fullName>
    </recommendedName>
</protein>
<sequence>MVHPVRQRLGNVSGRAQAGAVRRGSWAENPLLGKPIVIRAETLESLGVPRRTINHRCERGVWQMLLRGILLLSNGEPTDEHLVQAAILHGREEAMLTGIWALRRYGLENLPAPKDVHILLPPDRKISSARFVHVETTTRLPSPRTRQGIPCAPVHRAVLDAVRRLKGDDTILAIMAEAVQRGRCTVDMLARELDQGCSRGAAKPRRALIPLLGGARSVAEADAWRLWQRAGLPPCHWNVKIVDGQGHHIATPDAWADEVALAWEIDSRKHHGQGDDYLETLARNTRYTQAGIVLLQTAPARLRTEPDKVRAELRAAYRTAQARPRPEARIST</sequence>
<dbReference type="AlphaFoldDB" id="A0A1H3EJW3"/>
<accession>A0A1H3EJW3</accession>
<gene>
    <name evidence="1" type="ORF">SAMN05421504_103854</name>
</gene>
<organism evidence="1 2">
    <name type="scientific">Amycolatopsis xylanica</name>
    <dbReference type="NCBI Taxonomy" id="589385"/>
    <lineage>
        <taxon>Bacteria</taxon>
        <taxon>Bacillati</taxon>
        <taxon>Actinomycetota</taxon>
        <taxon>Actinomycetes</taxon>
        <taxon>Pseudonocardiales</taxon>
        <taxon>Pseudonocardiaceae</taxon>
        <taxon>Amycolatopsis</taxon>
    </lineage>
</organism>